<sequence>MPKIALIVNPIAGIGGPISLKGSDGVAWKDLGIYIGPSYKISILFARQLKTLIAGRELGNLEILVPRGIMGEVAAKELINEPKVICRPHYPSSSEDTKFCAERASEEQADLVVFVGGDGTAFDVFEGTRGKMPLLGVPGGTKVYSSIFARSLSSATRLIIAYLDNEYYPTVGEILLVDENKLREMGELAIVKYATAMTIESKKAEEHQQSKDFGASSEDEIFELAECVAREISEEQPLLIGPGRTAKAISEALGIKKSNLLGVSAGWKGKTYCDDCSSLDVLSFCNESGGAHRVKVIVSPLGASGFVLGRGNQQIPISVLKEMSLDNIIVVATRNKVMRLKKLYVDLRGSGIEEKFSGYVRVKIGCEEELVMKIFPA</sequence>
<dbReference type="Proteomes" id="UP000885664">
    <property type="component" value="Unassembled WGS sequence"/>
</dbReference>
<name>A0A7C2UWA5_9CREN</name>
<gene>
    <name evidence="1" type="ORF">ENO36_02990</name>
</gene>
<reference evidence="1" key="1">
    <citation type="journal article" date="2020" name="mSystems">
        <title>Genome- and Community-Level Interaction Insights into Carbon Utilization and Element Cycling Functions of Hydrothermarchaeota in Hydrothermal Sediment.</title>
        <authorList>
            <person name="Zhou Z."/>
            <person name="Liu Y."/>
            <person name="Xu W."/>
            <person name="Pan J."/>
            <person name="Luo Z.H."/>
            <person name="Li M."/>
        </authorList>
    </citation>
    <scope>NUCLEOTIDE SEQUENCE [LARGE SCALE GENOMIC DNA]</scope>
    <source>
        <strain evidence="1">SpSt-1259</strain>
    </source>
</reference>
<protein>
    <recommendedName>
        <fullName evidence="2">ATP-NAD kinase</fullName>
    </recommendedName>
</protein>
<dbReference type="InterPro" id="IPR017438">
    <property type="entry name" value="ATP-NAD_kinase_N"/>
</dbReference>
<dbReference type="EMBL" id="DSFE01000065">
    <property type="protein sequence ID" value="HEU97804.1"/>
    <property type="molecule type" value="Genomic_DNA"/>
</dbReference>
<dbReference type="GO" id="GO:0006741">
    <property type="term" value="P:NADP+ biosynthetic process"/>
    <property type="evidence" value="ECO:0007669"/>
    <property type="project" value="InterPro"/>
</dbReference>
<evidence type="ECO:0000313" key="1">
    <source>
        <dbReference type="EMBL" id="HEU97804.1"/>
    </source>
</evidence>
<dbReference type="PANTHER" id="PTHR40697:SF2">
    <property type="entry name" value="ATP-NAD KINASE-RELATED"/>
    <property type="match status" value="1"/>
</dbReference>
<dbReference type="Pfam" id="PF20143">
    <property type="entry name" value="NAD_kinase_C"/>
    <property type="match status" value="1"/>
</dbReference>
<dbReference type="PANTHER" id="PTHR40697">
    <property type="entry name" value="ACETOIN CATABOLISM PROTEIN X"/>
    <property type="match status" value="1"/>
</dbReference>
<dbReference type="SUPFAM" id="SSF111331">
    <property type="entry name" value="NAD kinase/diacylglycerol kinase-like"/>
    <property type="match status" value="1"/>
</dbReference>
<evidence type="ECO:0008006" key="2">
    <source>
        <dbReference type="Google" id="ProtNLM"/>
    </source>
</evidence>
<dbReference type="GO" id="GO:0003951">
    <property type="term" value="F:NAD+ kinase activity"/>
    <property type="evidence" value="ECO:0007669"/>
    <property type="project" value="InterPro"/>
</dbReference>
<comment type="caution">
    <text evidence="1">The sequence shown here is derived from an EMBL/GenBank/DDBJ whole genome shotgun (WGS) entry which is preliminary data.</text>
</comment>
<accession>A0A7C2UWA5</accession>
<dbReference type="InterPro" id="IPR016064">
    <property type="entry name" value="NAD/diacylglycerol_kinase_sf"/>
</dbReference>
<dbReference type="Pfam" id="PF01513">
    <property type="entry name" value="NAD_kinase"/>
    <property type="match status" value="1"/>
</dbReference>
<dbReference type="InterPro" id="IPR002504">
    <property type="entry name" value="NADK"/>
</dbReference>
<dbReference type="AlphaFoldDB" id="A0A7C2UWA5"/>
<dbReference type="Gene3D" id="3.40.50.10330">
    <property type="entry name" value="Probable inorganic polyphosphate/atp-NAD kinase, domain 1"/>
    <property type="match status" value="1"/>
</dbReference>
<dbReference type="InterPro" id="IPR039065">
    <property type="entry name" value="AcoX-like"/>
</dbReference>
<organism evidence="1">
    <name type="scientific">Fervidicoccus fontis</name>
    <dbReference type="NCBI Taxonomy" id="683846"/>
    <lineage>
        <taxon>Archaea</taxon>
        <taxon>Thermoproteota</taxon>
        <taxon>Thermoprotei</taxon>
        <taxon>Fervidicoccales</taxon>
        <taxon>Fervidicoccaceae</taxon>
        <taxon>Fervidicoccus</taxon>
    </lineage>
</organism>
<proteinExistence type="predicted"/>